<accession>A0A9W7M1Y8</accession>
<keyword evidence="2" id="KW-1185">Reference proteome</keyword>
<reference evidence="1" key="1">
    <citation type="submission" date="2023-05" db="EMBL/GenBank/DDBJ databases">
        <title>Genome and transcriptome analyses reveal genes involved in the formation of fine ridges on petal epidermal cells in Hibiscus trionum.</title>
        <authorList>
            <person name="Koshimizu S."/>
            <person name="Masuda S."/>
            <person name="Ishii T."/>
            <person name="Shirasu K."/>
            <person name="Hoshino A."/>
            <person name="Arita M."/>
        </authorList>
    </citation>
    <scope>NUCLEOTIDE SEQUENCE</scope>
    <source>
        <strain evidence="1">Hamamatsu line</strain>
    </source>
</reference>
<dbReference type="EMBL" id="BSYR01000021">
    <property type="protein sequence ID" value="GMI86537.1"/>
    <property type="molecule type" value="Genomic_DNA"/>
</dbReference>
<evidence type="ECO:0000313" key="2">
    <source>
        <dbReference type="Proteomes" id="UP001165190"/>
    </source>
</evidence>
<comment type="caution">
    <text evidence="1">The sequence shown here is derived from an EMBL/GenBank/DDBJ whole genome shotgun (WGS) entry which is preliminary data.</text>
</comment>
<organism evidence="1 2">
    <name type="scientific">Hibiscus trionum</name>
    <name type="common">Flower of an hour</name>
    <dbReference type="NCBI Taxonomy" id="183268"/>
    <lineage>
        <taxon>Eukaryota</taxon>
        <taxon>Viridiplantae</taxon>
        <taxon>Streptophyta</taxon>
        <taxon>Embryophyta</taxon>
        <taxon>Tracheophyta</taxon>
        <taxon>Spermatophyta</taxon>
        <taxon>Magnoliopsida</taxon>
        <taxon>eudicotyledons</taxon>
        <taxon>Gunneridae</taxon>
        <taxon>Pentapetalae</taxon>
        <taxon>rosids</taxon>
        <taxon>malvids</taxon>
        <taxon>Malvales</taxon>
        <taxon>Malvaceae</taxon>
        <taxon>Malvoideae</taxon>
        <taxon>Hibiscus</taxon>
    </lineage>
</organism>
<dbReference type="AlphaFoldDB" id="A0A9W7M1Y8"/>
<dbReference type="OrthoDB" id="1733009at2759"/>
<evidence type="ECO:0000313" key="1">
    <source>
        <dbReference type="EMBL" id="GMI86537.1"/>
    </source>
</evidence>
<protein>
    <submittedName>
        <fullName evidence="1">Uncharacterized protein</fullName>
    </submittedName>
</protein>
<name>A0A9W7M1Y8_HIBTR</name>
<dbReference type="Proteomes" id="UP001165190">
    <property type="component" value="Unassembled WGS sequence"/>
</dbReference>
<sequence>MNSYLQMQANMQHESHLPGCYATWDLNSDANGTVWPSDNVNRILRNRQYTNVTLPPSLDLNMFYNKDLLKQTMLKHEAELRD</sequence>
<proteinExistence type="predicted"/>
<gene>
    <name evidence="1" type="ORF">HRI_002323000</name>
</gene>